<protein>
    <submittedName>
        <fullName evidence="5">Uncharacterized protein</fullName>
    </submittedName>
</protein>
<dbReference type="Pfam" id="PF01364">
    <property type="entry name" value="Peptidase_C25"/>
    <property type="match status" value="1"/>
</dbReference>
<dbReference type="RefSeq" id="WP_100985874.1">
    <property type="nucleotide sequence ID" value="NZ_CP025096.1"/>
</dbReference>
<dbReference type="SUPFAM" id="SSF52129">
    <property type="entry name" value="Caspase-like"/>
    <property type="match status" value="1"/>
</dbReference>
<dbReference type="Gene3D" id="2.60.40.10">
    <property type="entry name" value="Immunoglobulins"/>
    <property type="match status" value="1"/>
</dbReference>
<keyword evidence="6" id="KW-1185">Reference proteome</keyword>
<dbReference type="OrthoDB" id="9757650at2"/>
<dbReference type="Pfam" id="PF13860">
    <property type="entry name" value="FlgD_ig"/>
    <property type="match status" value="1"/>
</dbReference>
<dbReference type="InterPro" id="IPR025965">
    <property type="entry name" value="FlgD/Vpr_Ig-like"/>
</dbReference>
<dbReference type="Gene3D" id="2.60.40.4070">
    <property type="match status" value="1"/>
</dbReference>
<name>A0A2K8YS82_9BACT</name>
<evidence type="ECO:0000313" key="5">
    <source>
        <dbReference type="EMBL" id="AUD00448.1"/>
    </source>
</evidence>
<dbReference type="InterPro" id="IPR029030">
    <property type="entry name" value="Caspase-like_dom_sf"/>
</dbReference>
<dbReference type="Gene3D" id="3.40.50.10390">
    <property type="entry name" value="Gingipain r, domain 1"/>
    <property type="match status" value="1"/>
</dbReference>
<evidence type="ECO:0000313" key="6">
    <source>
        <dbReference type="Proteomes" id="UP000232883"/>
    </source>
</evidence>
<feature type="chain" id="PRO_5014739514" evidence="2">
    <location>
        <begin position="23"/>
        <end position="1347"/>
    </location>
</feature>
<evidence type="ECO:0000259" key="4">
    <source>
        <dbReference type="Pfam" id="PF13860"/>
    </source>
</evidence>
<feature type="signal peptide" evidence="2">
    <location>
        <begin position="1"/>
        <end position="22"/>
    </location>
</feature>
<dbReference type="InterPro" id="IPR013783">
    <property type="entry name" value="Ig-like_fold"/>
</dbReference>
<feature type="domain" description="FlgD/Vpr Ig-like" evidence="4">
    <location>
        <begin position="1255"/>
        <end position="1322"/>
    </location>
</feature>
<sequence length="1347" mass="149820">MRHVITRLSAVFLSLVSLPVTGQSTRDSLDPTRWLVYSQTYYKIPVAEDGIYRVTTNELQKAGVPTNQIDPTTLQLFHRGVEQAIYVEGETDTHFDTGDFLEFYGRKNDGIPDSALYRPASAQPHAYYSLFTDTTAYFLTWRLDGKPGRRMVAYTDTTSAGLTPEPYHLAEDLRVFTENYPGWATGIPPKIEYSYYEAGEGYTGVVQQKDKLYHTLFSLANPIKTGPTPRIDLLIVGRNYTNHRVDCLIGSTINTQRVLDSVRFSTYNNAHIQQLASWADVGPDGNLFVSTVSRTEDFSVDTYSVSYIRLRYPQAFVLNDQFPTVFRLEPNRVGRSLIDVANVPSGTRFWDISESDSPRLLSAIMPQTASARLIIRGTTVAKTIFSTSQPKTVPALLPVTFTNWSVRKPTYLLISHEALMQPVENQITGAKTNAVQDYAAYRASAQGGGFDTLTVTMQQLIDQYNYGERSPLAIRRFVAKMYRQSKGSLQYLLLIGRARSTPGIRRVPNQASLDMVMTAGYPGSDMLFTADLDGDTTDVQAIPTGRINAGTPLDVLNYLNKVTDYERRTDDLFWRKNLLHLSGGQTPGEQDLFRRLVDSYRDQATTQSLGAHVTTISKETNSPVEQRSVVKPVNEGVGLITFFGHSGLDVTDLDIGFCSNDALGYQNKGKYPLLLVNGCAIGNFFFGRPTLATDWVLTPNRGAIAAIAQSNLGYPDVMHRYTTAFYSLLADSIQLNKSIGQLQEETIRRVLAQSTDGRDLANCQQMVLQGDPAIRLFPNKTPDYGLTTNGLTIQGADHQSLTNLSDSVYVRAIVQNAGQYRSGSVPVRVRRWVNGRESGVFNGLMQHSVAYRDTLIVTIPNERNAEGQNLFEITINPTDSPFARAETNHTNNQATVELTISSTKPLLIYPAPNSQINTQTVQLTAQYVAEGQHLFDLEIDTTARFDSPFHSSKRLSATSQISFPITLPNQPNTTYYWRVRLASPTLGDSTTWSISSFVYAPNSQPTGLPEGQLWLNDPLPTDIQQGDVVTIQTRFTSLSPYPFTDSLVVRQTIYAAGLSSPQQKIWSVKAPFGADTLHFTTEINTEKFPGINRVLLTVNPRIQPEYSFLNNTLDLPLVVQPDKFAPILDVAIDGARIADGSVVSAQPIIDILVADDNRSLIRRDTTGLALYLQRPGTNVPFTHLPWHGSISQPTSADNVFRIRYSFPELAEGIYHLLVTARDLVGNAAVPYQISFRVLNDRKLTDLRVYPNPFRDQTRFAFHLTGDQPPVDASLTFTNLGGQPVRHINKPPRIGLNEWLWDGRDDAGNQLPAGIYLYNLSLHSGDGLDWSIPDSPNGKLSGRILLNR</sequence>
<dbReference type="Proteomes" id="UP000232883">
    <property type="component" value="Chromosome"/>
</dbReference>
<organism evidence="5 6">
    <name type="scientific">Spirosoma pollinicola</name>
    <dbReference type="NCBI Taxonomy" id="2057025"/>
    <lineage>
        <taxon>Bacteria</taxon>
        <taxon>Pseudomonadati</taxon>
        <taxon>Bacteroidota</taxon>
        <taxon>Cytophagia</taxon>
        <taxon>Cytophagales</taxon>
        <taxon>Cytophagaceae</taxon>
        <taxon>Spirosoma</taxon>
    </lineage>
</organism>
<dbReference type="GO" id="GO:0008234">
    <property type="term" value="F:cysteine-type peptidase activity"/>
    <property type="evidence" value="ECO:0007669"/>
    <property type="project" value="InterPro"/>
</dbReference>
<dbReference type="InterPro" id="IPR029031">
    <property type="entry name" value="Gingipain_N_sf"/>
</dbReference>
<dbReference type="GO" id="GO:0006508">
    <property type="term" value="P:proteolysis"/>
    <property type="evidence" value="ECO:0007669"/>
    <property type="project" value="InterPro"/>
</dbReference>
<reference evidence="5 6" key="1">
    <citation type="submission" date="2017-11" db="EMBL/GenBank/DDBJ databases">
        <title>Taxonomic description and genome sequences of Spirosoma HA7 sp. nov., isolated from pollen microhabitat of Corylus avellana.</title>
        <authorList>
            <person name="Ambika Manirajan B."/>
            <person name="Suarez C."/>
            <person name="Ratering S."/>
            <person name="Geissler-Plaum R."/>
            <person name="Cardinale M."/>
            <person name="Sylvia S."/>
        </authorList>
    </citation>
    <scope>NUCLEOTIDE SEQUENCE [LARGE SCALE GENOMIC DNA]</scope>
    <source>
        <strain evidence="5 6">HA7</strain>
    </source>
</reference>
<evidence type="ECO:0000256" key="2">
    <source>
        <dbReference type="SAM" id="SignalP"/>
    </source>
</evidence>
<dbReference type="EMBL" id="CP025096">
    <property type="protein sequence ID" value="AUD00448.1"/>
    <property type="molecule type" value="Genomic_DNA"/>
</dbReference>
<dbReference type="InterPro" id="IPR001769">
    <property type="entry name" value="Gingipain"/>
</dbReference>
<keyword evidence="1 2" id="KW-0732">Signal</keyword>
<gene>
    <name evidence="5" type="ORF">CWM47_00600</name>
</gene>
<evidence type="ECO:0000259" key="3">
    <source>
        <dbReference type="Pfam" id="PF01364"/>
    </source>
</evidence>
<proteinExistence type="predicted"/>
<dbReference type="KEGG" id="spir:CWM47_00600"/>
<dbReference type="Gene3D" id="3.40.50.1460">
    <property type="match status" value="1"/>
</dbReference>
<evidence type="ECO:0000256" key="1">
    <source>
        <dbReference type="ARBA" id="ARBA00022729"/>
    </source>
</evidence>
<feature type="domain" description="Gingipain" evidence="3">
    <location>
        <begin position="411"/>
        <end position="776"/>
    </location>
</feature>
<dbReference type="CDD" id="cd02258">
    <property type="entry name" value="Peptidase_C25_N"/>
    <property type="match status" value="1"/>
</dbReference>
<accession>A0A2K8YS82</accession>